<keyword evidence="3" id="KW-1185">Reference proteome</keyword>
<comment type="caution">
    <text evidence="2">The sequence shown here is derived from an EMBL/GenBank/DDBJ whole genome shotgun (WGS) entry which is preliminary data.</text>
</comment>
<sequence>MNSFIVGFSALVLCIASSSAQHSFGWNPNLIILKEAGPAVKVELGLIANSWPGGVFVKCKAVAPKAKKFIHTRAPNTALKWKPVPENSVHVIPFLNKKISIFFKAVKDGKCHDHTYKIKLTCWKFVLKNIPIKITNSVLTIKVKNTETGSMCDDPHLTQKVSGIDEDGESVTKDVCYDLYGKSGDQMELISDNVLGTSIVFELRDDYYIGKVFYATKLGYFNFTTDTISTSKSSSFKWKKEDSFVIGEKEKYPHAIISKNEMDVLIEYYGKDRSQSIRIAKIQQSFGKSYLNILIEKSTSFKGVFDEHHGGIFGLIANQDYEFYEPVQETIDLTVVKINGRFVKAFLTGKPGDTDRCYSMSLGDLMFPKNAYSFQKSL</sequence>
<accession>A0A7I8VXT7</accession>
<dbReference type="EMBL" id="CAJFCJ010000014">
    <property type="protein sequence ID" value="CAD5121194.1"/>
    <property type="molecule type" value="Genomic_DNA"/>
</dbReference>
<gene>
    <name evidence="2" type="ORF">DGYR_LOCUS9180</name>
</gene>
<dbReference type="OrthoDB" id="6328115at2759"/>
<proteinExistence type="predicted"/>
<dbReference type="AlphaFoldDB" id="A0A7I8VXT7"/>
<evidence type="ECO:0000256" key="1">
    <source>
        <dbReference type="SAM" id="SignalP"/>
    </source>
</evidence>
<keyword evidence="1" id="KW-0732">Signal</keyword>
<feature type="signal peptide" evidence="1">
    <location>
        <begin position="1"/>
        <end position="20"/>
    </location>
</feature>
<name>A0A7I8VXT7_9ANNE</name>
<protein>
    <submittedName>
        <fullName evidence="2">DgyrCDS9729</fullName>
    </submittedName>
</protein>
<reference evidence="2 3" key="1">
    <citation type="submission" date="2020-08" db="EMBL/GenBank/DDBJ databases">
        <authorList>
            <person name="Hejnol A."/>
        </authorList>
    </citation>
    <scope>NUCLEOTIDE SEQUENCE [LARGE SCALE GENOMIC DNA]</scope>
</reference>
<feature type="chain" id="PRO_5029566739" evidence="1">
    <location>
        <begin position="21"/>
        <end position="378"/>
    </location>
</feature>
<dbReference type="Proteomes" id="UP000549394">
    <property type="component" value="Unassembled WGS sequence"/>
</dbReference>
<evidence type="ECO:0000313" key="2">
    <source>
        <dbReference type="EMBL" id="CAD5121194.1"/>
    </source>
</evidence>
<organism evidence="2 3">
    <name type="scientific">Dimorphilus gyrociliatus</name>
    <dbReference type="NCBI Taxonomy" id="2664684"/>
    <lineage>
        <taxon>Eukaryota</taxon>
        <taxon>Metazoa</taxon>
        <taxon>Spiralia</taxon>
        <taxon>Lophotrochozoa</taxon>
        <taxon>Annelida</taxon>
        <taxon>Polychaeta</taxon>
        <taxon>Polychaeta incertae sedis</taxon>
        <taxon>Dinophilidae</taxon>
        <taxon>Dimorphilus</taxon>
    </lineage>
</organism>
<evidence type="ECO:0000313" key="3">
    <source>
        <dbReference type="Proteomes" id="UP000549394"/>
    </source>
</evidence>